<name>A0AAV6TSL2_9ARAC</name>
<keyword evidence="2" id="KW-1185">Reference proteome</keyword>
<comment type="caution">
    <text evidence="1">The sequence shown here is derived from an EMBL/GenBank/DDBJ whole genome shotgun (WGS) entry which is preliminary data.</text>
</comment>
<evidence type="ECO:0000313" key="1">
    <source>
        <dbReference type="EMBL" id="KAG8174588.1"/>
    </source>
</evidence>
<protein>
    <submittedName>
        <fullName evidence="1">Uncharacterized protein</fullName>
    </submittedName>
</protein>
<organism evidence="1 2">
    <name type="scientific">Oedothorax gibbosus</name>
    <dbReference type="NCBI Taxonomy" id="931172"/>
    <lineage>
        <taxon>Eukaryota</taxon>
        <taxon>Metazoa</taxon>
        <taxon>Ecdysozoa</taxon>
        <taxon>Arthropoda</taxon>
        <taxon>Chelicerata</taxon>
        <taxon>Arachnida</taxon>
        <taxon>Araneae</taxon>
        <taxon>Araneomorphae</taxon>
        <taxon>Entelegynae</taxon>
        <taxon>Araneoidea</taxon>
        <taxon>Linyphiidae</taxon>
        <taxon>Erigoninae</taxon>
        <taxon>Oedothorax</taxon>
    </lineage>
</organism>
<proteinExistence type="predicted"/>
<accession>A0AAV6TSL2</accession>
<dbReference type="EMBL" id="JAFNEN010001185">
    <property type="protein sequence ID" value="KAG8174588.1"/>
    <property type="molecule type" value="Genomic_DNA"/>
</dbReference>
<evidence type="ECO:0000313" key="2">
    <source>
        <dbReference type="Proteomes" id="UP000827092"/>
    </source>
</evidence>
<sequence>MTPRLFRGAASLFPVALAPRSLCPVTLRGPPGGGPIRYAVFTKRFSFSWWGPGPRFCTCPSFIIWGAPFMRGERGDSGFQTRGGLGFPPLGGYFGMNKPGEGVGWYDENQKGVVVGDPGNSVILGAAAPRWATPGPGVPDGPGNSLALPFLMGVPATGFLTCPCFIKLGFTSAYG</sequence>
<dbReference type="AlphaFoldDB" id="A0AAV6TSL2"/>
<gene>
    <name evidence="1" type="ORF">JTE90_011098</name>
</gene>
<dbReference type="Proteomes" id="UP000827092">
    <property type="component" value="Unassembled WGS sequence"/>
</dbReference>
<reference evidence="1 2" key="1">
    <citation type="journal article" date="2022" name="Nat. Ecol. Evol.">
        <title>A masculinizing supergene underlies an exaggerated male reproductive morph in a spider.</title>
        <authorList>
            <person name="Hendrickx F."/>
            <person name="De Corte Z."/>
            <person name="Sonet G."/>
            <person name="Van Belleghem S.M."/>
            <person name="Kostlbacher S."/>
            <person name="Vangestel C."/>
        </authorList>
    </citation>
    <scope>NUCLEOTIDE SEQUENCE [LARGE SCALE GENOMIC DNA]</scope>
    <source>
        <strain evidence="1">W744_W776</strain>
    </source>
</reference>